<keyword evidence="2" id="KW-0472">Membrane</keyword>
<sequence>SANGAQLAARVGLIHKGIGIIRQGQNTNLAAAQQAARGVIDQFRQDQRQRELNTLNSLATLIINKHSGTTTIINNQSQINNLQNQLSKEKQAHSAAKAAQQNAEQERDSYQQQLTQQEQKIVQQLNNSLKLGLDKNEKDLNKAIVEIQKLIAKPPLVTGSDCSSLETALQVAQQTIIRLEKELKEQPASFGENIKEIIKIDEELLNKNQILSIELDKQITNYQQLAQERNDLVLKQIKNINVEKISQLIPAAEKAEIEAIIQKSTNYADLAEQRNKLMSKYINHNSASLQEIHQQPQQQNKERTILISLLVVSLLSVGGLLMKLKNASPKK</sequence>
<evidence type="ECO:0000256" key="2">
    <source>
        <dbReference type="SAM" id="Phobius"/>
    </source>
</evidence>
<feature type="non-terminal residue" evidence="3">
    <location>
        <position position="1"/>
    </location>
</feature>
<name>A0A9W4X338_9GLOM</name>
<keyword evidence="2" id="KW-0812">Transmembrane</keyword>
<keyword evidence="4" id="KW-1185">Reference proteome</keyword>
<feature type="region of interest" description="Disordered" evidence="1">
    <location>
        <begin position="90"/>
        <end position="115"/>
    </location>
</feature>
<comment type="caution">
    <text evidence="3">The sequence shown here is derived from an EMBL/GenBank/DDBJ whole genome shotgun (WGS) entry which is preliminary data.</text>
</comment>
<evidence type="ECO:0000313" key="4">
    <source>
        <dbReference type="Proteomes" id="UP001153678"/>
    </source>
</evidence>
<dbReference type="AlphaFoldDB" id="A0A9W4X338"/>
<dbReference type="EMBL" id="CAMKVN010018875">
    <property type="protein sequence ID" value="CAI2198533.1"/>
    <property type="molecule type" value="Genomic_DNA"/>
</dbReference>
<protein>
    <submittedName>
        <fullName evidence="3">4813_t:CDS:1</fullName>
    </submittedName>
</protein>
<feature type="compositionally biased region" description="Low complexity" evidence="1">
    <location>
        <begin position="93"/>
        <end position="103"/>
    </location>
</feature>
<reference evidence="3" key="1">
    <citation type="submission" date="2022-08" db="EMBL/GenBank/DDBJ databases">
        <authorList>
            <person name="Kallberg Y."/>
            <person name="Tangrot J."/>
            <person name="Rosling A."/>
        </authorList>
    </citation>
    <scope>NUCLEOTIDE SEQUENCE</scope>
    <source>
        <strain evidence="3">Wild A</strain>
    </source>
</reference>
<evidence type="ECO:0000313" key="3">
    <source>
        <dbReference type="EMBL" id="CAI2198533.1"/>
    </source>
</evidence>
<proteinExistence type="predicted"/>
<accession>A0A9W4X338</accession>
<dbReference type="Proteomes" id="UP001153678">
    <property type="component" value="Unassembled WGS sequence"/>
</dbReference>
<organism evidence="3 4">
    <name type="scientific">Funneliformis geosporum</name>
    <dbReference type="NCBI Taxonomy" id="1117311"/>
    <lineage>
        <taxon>Eukaryota</taxon>
        <taxon>Fungi</taxon>
        <taxon>Fungi incertae sedis</taxon>
        <taxon>Mucoromycota</taxon>
        <taxon>Glomeromycotina</taxon>
        <taxon>Glomeromycetes</taxon>
        <taxon>Glomerales</taxon>
        <taxon>Glomeraceae</taxon>
        <taxon>Funneliformis</taxon>
    </lineage>
</organism>
<feature type="non-terminal residue" evidence="3">
    <location>
        <position position="331"/>
    </location>
</feature>
<keyword evidence="2" id="KW-1133">Transmembrane helix</keyword>
<evidence type="ECO:0000256" key="1">
    <source>
        <dbReference type="SAM" id="MobiDB-lite"/>
    </source>
</evidence>
<feature type="transmembrane region" description="Helical" evidence="2">
    <location>
        <begin position="304"/>
        <end position="322"/>
    </location>
</feature>
<gene>
    <name evidence="3" type="ORF">FWILDA_LOCUS18620</name>
</gene>